<sequence length="78" mass="8764">MTEREVCGESFAIGVCDRPPHDDGEHTATFTPSAPMALILEAAARAEHRANRWRWFFILATVAQVALFFHRLIEGVPQ</sequence>
<dbReference type="Proteomes" id="UP000251466">
    <property type="component" value="Segment"/>
</dbReference>
<keyword evidence="1" id="KW-0812">Transmembrane</keyword>
<evidence type="ECO:0000313" key="3">
    <source>
        <dbReference type="Proteomes" id="UP000251466"/>
    </source>
</evidence>
<organism evidence="2 3">
    <name type="scientific">Microbacterium phage Metamorphoo</name>
    <dbReference type="NCBI Taxonomy" id="2201437"/>
    <lineage>
        <taxon>Viruses</taxon>
        <taxon>Duplodnaviria</taxon>
        <taxon>Heunggongvirae</taxon>
        <taxon>Uroviricota</taxon>
        <taxon>Caudoviricetes</taxon>
        <taxon>Hodgkinviridae</taxon>
        <taxon>Metamorphoovirus</taxon>
        <taxon>Metamorphoovirus metamorphoo</taxon>
    </lineage>
</organism>
<evidence type="ECO:0000256" key="1">
    <source>
        <dbReference type="SAM" id="Phobius"/>
    </source>
</evidence>
<dbReference type="EMBL" id="MH271304">
    <property type="protein sequence ID" value="AWY05423.1"/>
    <property type="molecule type" value="Genomic_DNA"/>
</dbReference>
<dbReference type="RefSeq" id="YP_009802843.1">
    <property type="nucleotide sequence ID" value="NC_047988.1"/>
</dbReference>
<dbReference type="KEGG" id="vg:54993396"/>
<reference evidence="2 3" key="1">
    <citation type="submission" date="2018-04" db="EMBL/GenBank/DDBJ databases">
        <authorList>
            <person name="Harrington T."/>
            <person name="Washburn E."/>
            <person name="Bricker J."/>
            <person name="McKinney A."/>
            <person name="Betsko A.J."/>
            <person name="Garlena R.A."/>
            <person name="Russell D.A."/>
            <person name="Pope W.A."/>
            <person name="Jacobs-Sera D."/>
            <person name="Hatfull G.F."/>
        </authorList>
    </citation>
    <scope>NUCLEOTIDE SEQUENCE [LARGE SCALE GENOMIC DNA]</scope>
</reference>
<feature type="transmembrane region" description="Helical" evidence="1">
    <location>
        <begin position="55"/>
        <end position="73"/>
    </location>
</feature>
<name>A0A2Z4Q7G5_9CAUD</name>
<protein>
    <submittedName>
        <fullName evidence="2">Uncharacterized protein</fullName>
    </submittedName>
</protein>
<keyword evidence="1" id="KW-1133">Transmembrane helix</keyword>
<evidence type="ECO:0000313" key="2">
    <source>
        <dbReference type="EMBL" id="AWY05423.1"/>
    </source>
</evidence>
<accession>A0A2Z4Q7G5</accession>
<dbReference type="GeneID" id="54993396"/>
<proteinExistence type="predicted"/>
<gene>
    <name evidence="2" type="primary">73</name>
    <name evidence="2" type="ORF">SEA_METAMORPHOO_73</name>
</gene>
<keyword evidence="3" id="KW-1185">Reference proteome</keyword>
<keyword evidence="1" id="KW-0472">Membrane</keyword>